<dbReference type="InterPro" id="IPR015943">
    <property type="entry name" value="WD40/YVTN_repeat-like_dom_sf"/>
</dbReference>
<keyword evidence="1" id="KW-0175">Coiled coil</keyword>
<keyword evidence="5" id="KW-1185">Reference proteome</keyword>
<evidence type="ECO:0000313" key="5">
    <source>
        <dbReference type="Proteomes" id="UP000010556"/>
    </source>
</evidence>
<feature type="region of interest" description="Disordered" evidence="2">
    <location>
        <begin position="383"/>
        <end position="408"/>
    </location>
</feature>
<feature type="coiled-coil region" evidence="1">
    <location>
        <begin position="53"/>
        <end position="87"/>
    </location>
</feature>
<evidence type="ECO:0000313" key="4">
    <source>
        <dbReference type="EMBL" id="ELK37844.1"/>
    </source>
</evidence>
<feature type="compositionally biased region" description="Low complexity" evidence="2">
    <location>
        <begin position="1"/>
        <end position="13"/>
    </location>
</feature>
<dbReference type="Pfam" id="PF16756">
    <property type="entry name" value="PALB2_WD40"/>
    <property type="match status" value="1"/>
</dbReference>
<dbReference type="InterPro" id="IPR042417">
    <property type="entry name" value="PALB2"/>
</dbReference>
<feature type="compositionally biased region" description="Basic and acidic residues" evidence="2">
    <location>
        <begin position="38"/>
        <end position="51"/>
    </location>
</feature>
<dbReference type="PANTHER" id="PTHR14662:SF2">
    <property type="entry name" value="PARTNER AND LOCALIZER OF BRCA2"/>
    <property type="match status" value="1"/>
</dbReference>
<dbReference type="GO" id="GO:0000724">
    <property type="term" value="P:double-strand break repair via homologous recombination"/>
    <property type="evidence" value="ECO:0007669"/>
    <property type="project" value="InterPro"/>
</dbReference>
<evidence type="ECO:0000256" key="1">
    <source>
        <dbReference type="SAM" id="Coils"/>
    </source>
</evidence>
<feature type="compositionally biased region" description="Basic and acidic residues" evidence="2">
    <location>
        <begin position="218"/>
        <end position="228"/>
    </location>
</feature>
<dbReference type="SUPFAM" id="SSF50969">
    <property type="entry name" value="YVTN repeat-like/Quinoprotein amine dehydrogenase"/>
    <property type="match status" value="1"/>
</dbReference>
<dbReference type="Gene3D" id="2.130.10.10">
    <property type="entry name" value="YVTN repeat-like/Quinoprotein amine dehydrogenase"/>
    <property type="match status" value="1"/>
</dbReference>
<evidence type="ECO:0000256" key="2">
    <source>
        <dbReference type="SAM" id="MobiDB-lite"/>
    </source>
</evidence>
<dbReference type="Proteomes" id="UP000010556">
    <property type="component" value="Unassembled WGS sequence"/>
</dbReference>
<feature type="compositionally biased region" description="Basic residues" evidence="2">
    <location>
        <begin position="549"/>
        <end position="558"/>
    </location>
</feature>
<dbReference type="PANTHER" id="PTHR14662">
    <property type="entry name" value="PARTNER AND LOCALIZER OF BRCA2"/>
    <property type="match status" value="1"/>
</dbReference>
<accession>L5MGT0</accession>
<dbReference type="GO" id="GO:0003677">
    <property type="term" value="F:DNA binding"/>
    <property type="evidence" value="ECO:0007669"/>
    <property type="project" value="InterPro"/>
</dbReference>
<feature type="region of interest" description="Disordered" evidence="2">
    <location>
        <begin position="524"/>
        <end position="587"/>
    </location>
</feature>
<sequence>MPELPASAALPLPGCLGSRPQLRPRETAPPGAQQSRLRVRDPGRDSIGRVDGARELASRALRLKEKLAFLKREYSKTLARLQRAQRAEKVKSFIKKTVKGQDCLLQPEVSPQLNHSETKTKVSSCDAFQINTCLNEENGDVEPESSNAGHGPVEGLHMQRTDDTQEDVAYSVSGPDGEKRQSKLPGRRKKQQKRTFISQERESFFDPDPLTLSRKKLKEQEEINRENPETPVAKIRTDFPSPQSELPDSQAPVTGTNGGSVVIPPKAKPQSSVDALSGGNHLPRVSPPPVHTPSDSSSGQPLQHRPSKRNCERIPHGLKNISPTSPVNLEAQDKKITVFTGNPEVNKNVSPSGQLLRSLDLEADNAYSVNEFAYSLSANKNQSLKEQDHAEKSSESPSSALDGRNEHFQESEVLSQCKSLGPEIISPVSAENQAHSCTVLEGLFPAEYYVRTTRHMSNCQRKAALEAVIQSHLGVKKKGIKNNKKEATKILKFSNEETNQDELRVYDRCTEKASSRSPFQRFLSLTEVSSPTGHTTDDFSRTSVTQSSGKRHRGKRKSVPTPTLHHHELLLPTSGASGVNRSKDKDQNEKAVIHGGAAQPEAGLTAGEHSSCGRSLSCLRGNAEEQAQLLAGKRRGKEGHCQKEDSFSPINNTYLALGGDAPSAPPHKNEMLSVKQLSSFLKITDFQLPDEEFGSLKLEKLKFCSEKLIEPFGSNVYGERHLKEGNYLVLEELTPKQIHMEMEDLEEELIVLPGKAPEMPEPKSQPGQAACDRKEGTAWRALLCSSDGGCEKQVLLRTGNIHAVLGLTERRLVSSSRALCDQQVEIVTFADGGSEEKQFLMPPEETVLTFAEVQGTQEALLGTTIMNNIVIWNLKTGQLLKKMHIGDSYQASICHKAYSEMGLLFVVLSHPCAKEREPSGSPVFQLIAINPKTALSGGVMLYCLPQGQAGRQVFLEGDVKDHFAAAVLTSGTIAIWDLLLGHCTALLPPISDQNWSFVKWSGTDSHLLAGQKDGNIFVYLIS</sequence>
<feature type="region of interest" description="Disordered" evidence="2">
    <location>
        <begin position="137"/>
        <end position="329"/>
    </location>
</feature>
<reference evidence="5" key="1">
    <citation type="journal article" date="2013" name="Science">
        <title>Comparative analysis of bat genomes provides insight into the evolution of flight and immunity.</title>
        <authorList>
            <person name="Zhang G."/>
            <person name="Cowled C."/>
            <person name="Shi Z."/>
            <person name="Huang Z."/>
            <person name="Bishop-Lilly K.A."/>
            <person name="Fang X."/>
            <person name="Wynne J.W."/>
            <person name="Xiong Z."/>
            <person name="Baker M.L."/>
            <person name="Zhao W."/>
            <person name="Tachedjian M."/>
            <person name="Zhu Y."/>
            <person name="Zhou P."/>
            <person name="Jiang X."/>
            <person name="Ng J."/>
            <person name="Yang L."/>
            <person name="Wu L."/>
            <person name="Xiao J."/>
            <person name="Feng Y."/>
            <person name="Chen Y."/>
            <person name="Sun X."/>
            <person name="Zhang Y."/>
            <person name="Marsh G.A."/>
            <person name="Crameri G."/>
            <person name="Broder C.C."/>
            <person name="Frey K.G."/>
            <person name="Wang L.F."/>
            <person name="Wang J."/>
        </authorList>
    </citation>
    <scope>NUCLEOTIDE SEQUENCE [LARGE SCALE GENOMIC DNA]</scope>
</reference>
<dbReference type="AlphaFoldDB" id="L5MGT0"/>
<proteinExistence type="predicted"/>
<organism evidence="4 5">
    <name type="scientific">Myotis davidii</name>
    <name type="common">David's myotis</name>
    <dbReference type="NCBI Taxonomy" id="225400"/>
    <lineage>
        <taxon>Eukaryota</taxon>
        <taxon>Metazoa</taxon>
        <taxon>Chordata</taxon>
        <taxon>Craniata</taxon>
        <taxon>Vertebrata</taxon>
        <taxon>Euteleostomi</taxon>
        <taxon>Mammalia</taxon>
        <taxon>Eutheria</taxon>
        <taxon>Laurasiatheria</taxon>
        <taxon>Chiroptera</taxon>
        <taxon>Yangochiroptera</taxon>
        <taxon>Vespertilionidae</taxon>
        <taxon>Myotis</taxon>
    </lineage>
</organism>
<feature type="compositionally biased region" description="Basic and acidic residues" evidence="2">
    <location>
        <begin position="383"/>
        <end position="394"/>
    </location>
</feature>
<dbReference type="eggNOG" id="ENOG502QRAP">
    <property type="taxonomic scope" value="Eukaryota"/>
</dbReference>
<name>L5MGT0_MYODS</name>
<gene>
    <name evidence="4" type="ORF">MDA_GLEAN10013718</name>
</gene>
<feature type="compositionally biased region" description="Polar residues" evidence="2">
    <location>
        <begin position="240"/>
        <end position="255"/>
    </location>
</feature>
<dbReference type="GO" id="GO:0005654">
    <property type="term" value="C:nucleoplasm"/>
    <property type="evidence" value="ECO:0007669"/>
    <property type="project" value="TreeGrafter"/>
</dbReference>
<dbReference type="InterPro" id="IPR031920">
    <property type="entry name" value="PALB2_WD40"/>
</dbReference>
<evidence type="ECO:0000259" key="3">
    <source>
        <dbReference type="Pfam" id="PF16756"/>
    </source>
</evidence>
<dbReference type="EMBL" id="KB099988">
    <property type="protein sequence ID" value="ELK37844.1"/>
    <property type="molecule type" value="Genomic_DNA"/>
</dbReference>
<dbReference type="InterPro" id="IPR011044">
    <property type="entry name" value="Quino_amine_DH_bsu"/>
</dbReference>
<feature type="domain" description="Partner and localiser of BRCA2 WD40" evidence="3">
    <location>
        <begin position="778"/>
        <end position="1019"/>
    </location>
</feature>
<feature type="region of interest" description="Disordered" evidence="2">
    <location>
        <begin position="1"/>
        <end position="51"/>
    </location>
</feature>
<protein>
    <submittedName>
        <fullName evidence="4">Partner and localizer of BRCA2</fullName>
    </submittedName>
</protein>